<dbReference type="Proteomes" id="UP000318681">
    <property type="component" value="Unassembled WGS sequence"/>
</dbReference>
<sequence>MRTTHDGTSVRLYHLDEGDGGARTLLYGSLAEALALARAQPEEVQEGLYLATDNDVVAFLDLEGG</sequence>
<proteinExistence type="predicted"/>
<dbReference type="RefSeq" id="WP_145154727.1">
    <property type="nucleotide sequence ID" value="NZ_VNIM01000097.1"/>
</dbReference>
<comment type="caution">
    <text evidence="1">The sequence shown here is derived from an EMBL/GenBank/DDBJ whole genome shotgun (WGS) entry which is preliminary data.</text>
</comment>
<dbReference type="EMBL" id="VNIM01000097">
    <property type="protein sequence ID" value="TVV71121.1"/>
    <property type="molecule type" value="Genomic_DNA"/>
</dbReference>
<keyword evidence="2" id="KW-1185">Reference proteome</keyword>
<gene>
    <name evidence="1" type="ORF">FOY91_17545</name>
</gene>
<accession>A0A558QVE0</accession>
<reference evidence="1 2" key="1">
    <citation type="submission" date="2019-07" db="EMBL/GenBank/DDBJ databases">
        <title>Sphingomonas solaris sp. nov., isolated from a solar panel from Boston, Massachusetts.</title>
        <authorList>
            <person name="Tanner K."/>
            <person name="Pascual J."/>
            <person name="Mancuso C."/>
            <person name="Pereto J."/>
            <person name="Khalil A."/>
            <person name="Vilanova C."/>
        </authorList>
    </citation>
    <scope>NUCLEOTIDE SEQUENCE [LARGE SCALE GENOMIC DNA]</scope>
    <source>
        <strain evidence="1 2">R4DWN</strain>
    </source>
</reference>
<dbReference type="OrthoDB" id="7509162at2"/>
<evidence type="ECO:0000313" key="2">
    <source>
        <dbReference type="Proteomes" id="UP000318681"/>
    </source>
</evidence>
<name>A0A558QVE0_9SPHN</name>
<dbReference type="AlphaFoldDB" id="A0A558QVE0"/>
<organism evidence="1 2">
    <name type="scientific">Alterirhizorhabdus solaris</name>
    <dbReference type="NCBI Taxonomy" id="2529389"/>
    <lineage>
        <taxon>Bacteria</taxon>
        <taxon>Pseudomonadati</taxon>
        <taxon>Pseudomonadota</taxon>
        <taxon>Alphaproteobacteria</taxon>
        <taxon>Sphingomonadales</taxon>
        <taxon>Rhizorhabdaceae</taxon>
        <taxon>Alterirhizorhabdus</taxon>
    </lineage>
</organism>
<protein>
    <submittedName>
        <fullName evidence="1">Uncharacterized protein</fullName>
    </submittedName>
</protein>
<evidence type="ECO:0000313" key="1">
    <source>
        <dbReference type="EMBL" id="TVV71121.1"/>
    </source>
</evidence>